<feature type="compositionally biased region" description="Polar residues" evidence="2">
    <location>
        <begin position="328"/>
        <end position="339"/>
    </location>
</feature>
<evidence type="ECO:0000256" key="2">
    <source>
        <dbReference type="SAM" id="MobiDB-lite"/>
    </source>
</evidence>
<protein>
    <recommendedName>
        <fullName evidence="5">M-phase phosphoprotein 9</fullName>
    </recommendedName>
</protein>
<dbReference type="Proteomes" id="UP000694580">
    <property type="component" value="Chromosome 3"/>
</dbReference>
<evidence type="ECO:0000256" key="1">
    <source>
        <dbReference type="SAM" id="Coils"/>
    </source>
</evidence>
<feature type="coiled-coil region" evidence="1">
    <location>
        <begin position="1112"/>
        <end position="1142"/>
    </location>
</feature>
<organism evidence="3 4">
    <name type="scientific">Denticeps clupeoides</name>
    <name type="common">denticle herring</name>
    <dbReference type="NCBI Taxonomy" id="299321"/>
    <lineage>
        <taxon>Eukaryota</taxon>
        <taxon>Metazoa</taxon>
        <taxon>Chordata</taxon>
        <taxon>Craniata</taxon>
        <taxon>Vertebrata</taxon>
        <taxon>Euteleostomi</taxon>
        <taxon>Actinopterygii</taxon>
        <taxon>Neopterygii</taxon>
        <taxon>Teleostei</taxon>
        <taxon>Clupei</taxon>
        <taxon>Clupeiformes</taxon>
        <taxon>Denticipitoidei</taxon>
        <taxon>Denticipitidae</taxon>
        <taxon>Denticeps</taxon>
    </lineage>
</organism>
<name>A0AAY4BWL7_9TELE</name>
<dbReference type="PANTHER" id="PTHR14926">
    <property type="entry name" value="M-PHASE PHOSPHOPROTEIN 9"/>
    <property type="match status" value="1"/>
</dbReference>
<sequence length="1191" mass="133314">MSTDDSISEDVSSSVAQSHDHASANFGKGSEASIVSSEDTASGLAGPEEDQSPASSGQTLEGFLHASAETLSTRPPASPACNISQKIRRLFLNAEEDINSGRSLAVINPGFLETLRTLVEEIQESGETEPEIWKNCEGRWLQLFQLVEKQYKEQIRAQQEQYQCQIQLTQNEIKTLVQLQNQQSSDQPHALDLSTPVSKDLTSIPDVVNGRQQSHSALQTLSSLSPPKPSAILGQSSEEGTVTVQLSSGYGTLSTWEPALDSGLRGSAERACVERNEVRWPTIHLDHRLGNTPSPDAIVKGQEHQQEMQNIMAKPAVVTKLISPNRPPASSQPLTSWAQKQKHRQKKDKPAQESFSSQPEETEERSPAGNFNQENKGCTVEPCNLITIRRSDSLFSEASGLTYWKLDENELYHPLPDSFDSGAFLLLPEVSRSQTPPNENRPSVSLREIYQSKQRGEHKCQEWDLFSHSNTSSPQVLTLDPTVHTRQSERTSGFTSPSHFSSPSFPSQPLACHGSLAPISPDSVVLQTQTDTDCTSNASSLSGHQLPEPSREAASSTSHAAQQRRRRSSEEDCSHTATLTLRPFQQPSREPQLGARGDLERVPSLEDPVVLSLLRQSLREKHSRHIADVRAYYESEISLLKEKLNLADLPRDVEKSNQVLLERCKYLEQALNEARTCVVELENKNRLLEKQLAEWPERYESASATVQALQLRLEEIKLNSREKDATVTKLRQCIRQLEDAVQNAYRDVDDREARLKKEHKMMQDLLLEYESLRKDHESSKDKLVLTENKLYEANEQIFDLKRLISKLESQVKQLEHENMAKSRQAAHSHSQPSGAGLFHHPDLLVSPNKRHHEVESCARKCLRPDLVSSWSSDKTVNEDRRHVSPPLKESQEPAVGKREVVLTPMMKALIQMEETRATEGRAVSRSNYTSSRLDRRRPTLGFVESGLQEPLQAKAGAVLKAQRSLSPLGHRSSSLPPRAQRAVPVSTPTKRETLITPLSAKSSPKRCPTENFSTAFEPPPTLQHYRHNRFDLLLDQKGGGSLVASHLSPRKRLCFKEPERTEVNQESCHITPESGDSSQPAEEGTARSAWQDQETDAPLELPDFRNDLGVSYQNQLQSLTDAERLFDELTQEKQQIEAALSRIPGTGARATLQSRLDEVTLENRLERVNHDLGSIRMTLKRFNILRNSSNI</sequence>
<feature type="compositionally biased region" description="Polar residues" evidence="2">
    <location>
        <begin position="527"/>
        <end position="543"/>
    </location>
</feature>
<dbReference type="RefSeq" id="XP_028830547.1">
    <property type="nucleotide sequence ID" value="XM_028974714.1"/>
</dbReference>
<dbReference type="GO" id="GO:0005814">
    <property type="term" value="C:centriole"/>
    <property type="evidence" value="ECO:0007669"/>
    <property type="project" value="TreeGrafter"/>
</dbReference>
<feature type="region of interest" description="Disordered" evidence="2">
    <location>
        <begin position="815"/>
        <end position="843"/>
    </location>
</feature>
<dbReference type="InterPro" id="IPR026636">
    <property type="entry name" value="MPHOSPH9"/>
</dbReference>
<dbReference type="AlphaFoldDB" id="A0AAY4BWL7"/>
<feature type="region of interest" description="Disordered" evidence="2">
    <location>
        <begin position="1"/>
        <end position="58"/>
    </location>
</feature>
<dbReference type="PANTHER" id="PTHR14926:SF1">
    <property type="entry name" value="M-PHASE PHOSPHOPROTEIN 9"/>
    <property type="match status" value="1"/>
</dbReference>
<evidence type="ECO:0000313" key="4">
    <source>
        <dbReference type="Proteomes" id="UP000694580"/>
    </source>
</evidence>
<evidence type="ECO:0000313" key="3">
    <source>
        <dbReference type="Ensembl" id="ENSDCDP00010025229.1"/>
    </source>
</evidence>
<feature type="region of interest" description="Disordered" evidence="2">
    <location>
        <begin position="1058"/>
        <end position="1091"/>
    </location>
</feature>
<dbReference type="GeneID" id="114787019"/>
<reference evidence="3" key="2">
    <citation type="submission" date="2025-08" db="UniProtKB">
        <authorList>
            <consortium name="Ensembl"/>
        </authorList>
    </citation>
    <scope>IDENTIFICATION</scope>
</reference>
<feature type="region of interest" description="Disordered" evidence="2">
    <location>
        <begin position="527"/>
        <end position="575"/>
    </location>
</feature>
<feature type="compositionally biased region" description="Low complexity" evidence="2">
    <location>
        <begin position="1"/>
        <end position="17"/>
    </location>
</feature>
<feature type="compositionally biased region" description="Polar residues" evidence="2">
    <location>
        <begin position="1064"/>
        <end position="1080"/>
    </location>
</feature>
<feature type="compositionally biased region" description="Low complexity" evidence="2">
    <location>
        <begin position="492"/>
        <end position="507"/>
    </location>
</feature>
<reference evidence="3 4" key="1">
    <citation type="submission" date="2020-06" db="EMBL/GenBank/DDBJ databases">
        <authorList>
            <consortium name="Wellcome Sanger Institute Data Sharing"/>
        </authorList>
    </citation>
    <scope>NUCLEOTIDE SEQUENCE [LARGE SCALE GENOMIC DNA]</scope>
</reference>
<accession>A0AAY4BWL7</accession>
<feature type="region of interest" description="Disordered" evidence="2">
    <location>
        <begin position="871"/>
        <end position="895"/>
    </location>
</feature>
<reference evidence="3" key="3">
    <citation type="submission" date="2025-09" db="UniProtKB">
        <authorList>
            <consortium name="Ensembl"/>
        </authorList>
    </citation>
    <scope>IDENTIFICATION</scope>
</reference>
<dbReference type="SUPFAM" id="SSF57997">
    <property type="entry name" value="Tropomyosin"/>
    <property type="match status" value="1"/>
</dbReference>
<dbReference type="GeneTree" id="ENSGT00500000044984"/>
<keyword evidence="1" id="KW-0175">Coiled coil</keyword>
<evidence type="ECO:0008006" key="5">
    <source>
        <dbReference type="Google" id="ProtNLM"/>
    </source>
</evidence>
<gene>
    <name evidence="3" type="primary">MPHOSPH9</name>
</gene>
<proteinExistence type="predicted"/>
<dbReference type="Ensembl" id="ENSDCDT00010031252.1">
    <property type="protein sequence ID" value="ENSDCDP00010025229.1"/>
    <property type="gene ID" value="ENSDCDG00010016030.1"/>
</dbReference>
<feature type="region of interest" description="Disordered" evidence="2">
    <location>
        <begin position="322"/>
        <end position="376"/>
    </location>
</feature>
<feature type="region of interest" description="Disordered" evidence="2">
    <location>
        <begin position="967"/>
        <end position="1020"/>
    </location>
</feature>
<feature type="region of interest" description="Disordered" evidence="2">
    <location>
        <begin position="483"/>
        <end position="514"/>
    </location>
</feature>
<keyword evidence="4" id="KW-1185">Reference proteome</keyword>